<dbReference type="AlphaFoldDB" id="A0A163GEH0"/>
<evidence type="ECO:0000256" key="3">
    <source>
        <dbReference type="ARBA" id="ARBA00022723"/>
    </source>
</evidence>
<keyword evidence="3 4" id="KW-0479">Metal-binding</keyword>
<dbReference type="PIRSF" id="PIRSF037489">
    <property type="entry name" value="UCP037489_NIF3_YqfO"/>
    <property type="match status" value="1"/>
</dbReference>
<proteinExistence type="inferred from homology"/>
<reference evidence="6 7" key="1">
    <citation type="submission" date="2016-01" db="EMBL/GenBank/DDBJ databases">
        <title>Whole genome sequencing of Bhargavaea cecembensis T14.</title>
        <authorList>
            <person name="Hong K.W."/>
        </authorList>
    </citation>
    <scope>NUCLEOTIDE SEQUENCE [LARGE SCALE GENOMIC DNA]</scope>
    <source>
        <strain evidence="6 7">T14</strain>
    </source>
</reference>
<evidence type="ECO:0000256" key="4">
    <source>
        <dbReference type="PIRNR" id="PIRNR037489"/>
    </source>
</evidence>
<dbReference type="OrthoDB" id="9792792at2"/>
<feature type="binding site" evidence="5">
    <location>
        <position position="69"/>
    </location>
    <ligand>
        <name>a divalent metal cation</name>
        <dbReference type="ChEBI" id="CHEBI:60240"/>
        <label>1</label>
    </ligand>
</feature>
<dbReference type="NCBIfam" id="TIGR00486">
    <property type="entry name" value="YbgI_SA1388"/>
    <property type="match status" value="1"/>
</dbReference>
<dbReference type="SUPFAM" id="SSF102705">
    <property type="entry name" value="NIF3 (NGG1p interacting factor 3)-like"/>
    <property type="match status" value="1"/>
</dbReference>
<organism evidence="6 7">
    <name type="scientific">Bhargavaea cecembensis</name>
    <dbReference type="NCBI Taxonomy" id="394098"/>
    <lineage>
        <taxon>Bacteria</taxon>
        <taxon>Bacillati</taxon>
        <taxon>Bacillota</taxon>
        <taxon>Bacilli</taxon>
        <taxon>Bacillales</taxon>
        <taxon>Caryophanaceae</taxon>
        <taxon>Bhargavaea</taxon>
    </lineage>
</organism>
<dbReference type="PANTHER" id="PTHR13799:SF14">
    <property type="entry name" value="GTP CYCLOHYDROLASE 1 TYPE 2 HOMOLOG"/>
    <property type="match status" value="1"/>
</dbReference>
<evidence type="ECO:0000256" key="5">
    <source>
        <dbReference type="PIRSR" id="PIRSR602678-1"/>
    </source>
</evidence>
<evidence type="ECO:0000256" key="1">
    <source>
        <dbReference type="ARBA" id="ARBA00006964"/>
    </source>
</evidence>
<dbReference type="InterPro" id="IPR015867">
    <property type="entry name" value="N-reg_PII/ATP_PRibTrfase_C"/>
</dbReference>
<dbReference type="GO" id="GO:0046872">
    <property type="term" value="F:metal ion binding"/>
    <property type="evidence" value="ECO:0007669"/>
    <property type="project" value="UniProtKB-UniRule"/>
</dbReference>
<feature type="binding site" evidence="5">
    <location>
        <position position="333"/>
    </location>
    <ligand>
        <name>a divalent metal cation</name>
        <dbReference type="ChEBI" id="CHEBI:60240"/>
        <label>1</label>
    </ligand>
</feature>
<protein>
    <recommendedName>
        <fullName evidence="2 4">GTP cyclohydrolase 1 type 2 homolog</fullName>
    </recommendedName>
</protein>
<evidence type="ECO:0000313" key="7">
    <source>
        <dbReference type="Proteomes" id="UP000076490"/>
    </source>
</evidence>
<dbReference type="Pfam" id="PF01784">
    <property type="entry name" value="DUF34_NIF3"/>
    <property type="match status" value="1"/>
</dbReference>
<dbReference type="GO" id="GO:0005737">
    <property type="term" value="C:cytoplasm"/>
    <property type="evidence" value="ECO:0007669"/>
    <property type="project" value="TreeGrafter"/>
</dbReference>
<comment type="similarity">
    <text evidence="1 4">Belongs to the GTP cyclohydrolase I type 2/NIF3 family.</text>
</comment>
<evidence type="ECO:0000256" key="2">
    <source>
        <dbReference type="ARBA" id="ARBA00022112"/>
    </source>
</evidence>
<dbReference type="InterPro" id="IPR036069">
    <property type="entry name" value="DUF34/NIF3_sf"/>
</dbReference>
<feature type="binding site" evidence="5">
    <location>
        <position position="68"/>
    </location>
    <ligand>
        <name>a divalent metal cation</name>
        <dbReference type="ChEBI" id="CHEBI:60240"/>
        <label>1</label>
    </ligand>
</feature>
<dbReference type="InterPro" id="IPR002678">
    <property type="entry name" value="DUF34/NIF3"/>
</dbReference>
<name>A0A163GEH0_9BACL</name>
<dbReference type="InterPro" id="IPR017221">
    <property type="entry name" value="DUF34/NIF3_bac"/>
</dbReference>
<dbReference type="PANTHER" id="PTHR13799">
    <property type="entry name" value="NGG1 INTERACTING FACTOR 3"/>
    <property type="match status" value="1"/>
</dbReference>
<dbReference type="Gene3D" id="3.40.1390.30">
    <property type="entry name" value="NIF3 (NGG1p interacting factor 3)-like"/>
    <property type="match status" value="2"/>
</dbReference>
<dbReference type="EMBL" id="LQNT01000001">
    <property type="protein sequence ID" value="KZE40097.1"/>
    <property type="molecule type" value="Genomic_DNA"/>
</dbReference>
<feature type="binding site" evidence="5">
    <location>
        <position position="107"/>
    </location>
    <ligand>
        <name>a divalent metal cation</name>
        <dbReference type="ChEBI" id="CHEBI:60240"/>
        <label>1</label>
    </ligand>
</feature>
<accession>A0A163GEH0</accession>
<comment type="caution">
    <text evidence="6">The sequence shown here is derived from an EMBL/GenBank/DDBJ whole genome shotgun (WGS) entry which is preliminary data.</text>
</comment>
<dbReference type="FunFam" id="3.40.1390.30:FF:000001">
    <property type="entry name" value="GTP cyclohydrolase 1 type 2"/>
    <property type="match status" value="1"/>
</dbReference>
<evidence type="ECO:0000313" key="6">
    <source>
        <dbReference type="EMBL" id="KZE40097.1"/>
    </source>
</evidence>
<sequence>MEKKTTVNDIIRLLEEWAPKKFAYDWDPVGLQIGSPDAPAGKVLVTLDVTEDVIREAAEAGAGLIIAHHPPLFRPLKSVRTDTPQGRIVELCLRHGISVYAAHTNLDVAPGGVNDMLAQKLGLSGITIMEETYREPLFKLAVFTPHDSVEKVRKALGDAGAGSIGDYTHCSYELEGTGRFTPADGADPYIGSVGKEESVAETKIEVVLTGSIRARVEQAMIEAHPYEEPAYDFFVLDQRLEEFGIGRVGNLREPMTLESFARYVKERMGVQALRVVDGGNKEVRTVAVLGGSGAKYVGAAIGKKADVLVTGDIDFHTAQDAANLGLSIVDPGHHIERIMVGGVRERLENDAEKAGINCEFIESGIVTEPFRFM</sequence>
<dbReference type="Gene3D" id="3.30.70.120">
    <property type="match status" value="1"/>
</dbReference>
<gene>
    <name evidence="6" type="ORF">AV656_02150</name>
</gene>
<feature type="binding site" evidence="5">
    <location>
        <position position="336"/>
    </location>
    <ligand>
        <name>a divalent metal cation</name>
        <dbReference type="ChEBI" id="CHEBI:60240"/>
        <label>1</label>
    </ligand>
</feature>
<dbReference type="RefSeq" id="WP_063178345.1">
    <property type="nucleotide sequence ID" value="NZ_LQNT01000001.1"/>
</dbReference>
<dbReference type="Proteomes" id="UP000076490">
    <property type="component" value="Unassembled WGS sequence"/>
</dbReference>
<dbReference type="FunFam" id="3.30.70.120:FF:000006">
    <property type="entry name" value="GTP cyclohydrolase 1 type 2 homolog"/>
    <property type="match status" value="1"/>
</dbReference>